<evidence type="ECO:0000256" key="1">
    <source>
        <dbReference type="SAM" id="MobiDB-lite"/>
    </source>
</evidence>
<dbReference type="Proteomes" id="UP000696485">
    <property type="component" value="Unassembled WGS sequence"/>
</dbReference>
<proteinExistence type="predicted"/>
<evidence type="ECO:0000313" key="3">
    <source>
        <dbReference type="Proteomes" id="UP000696485"/>
    </source>
</evidence>
<reference evidence="2" key="1">
    <citation type="journal article" date="2020" name="Fungal Divers.">
        <title>Resolving the Mortierellaceae phylogeny through synthesis of multi-gene phylogenetics and phylogenomics.</title>
        <authorList>
            <person name="Vandepol N."/>
            <person name="Liber J."/>
            <person name="Desiro A."/>
            <person name="Na H."/>
            <person name="Kennedy M."/>
            <person name="Barry K."/>
            <person name="Grigoriev I.V."/>
            <person name="Miller A.N."/>
            <person name="O'Donnell K."/>
            <person name="Stajich J.E."/>
            <person name="Bonito G."/>
        </authorList>
    </citation>
    <scope>NUCLEOTIDE SEQUENCE</scope>
    <source>
        <strain evidence="2">NVP1</strain>
    </source>
</reference>
<protein>
    <submittedName>
        <fullName evidence="2">Uncharacterized protein</fullName>
    </submittedName>
</protein>
<feature type="compositionally biased region" description="Low complexity" evidence="1">
    <location>
        <begin position="59"/>
        <end position="115"/>
    </location>
</feature>
<feature type="compositionally biased region" description="Basic and acidic residues" evidence="1">
    <location>
        <begin position="46"/>
        <end position="58"/>
    </location>
</feature>
<dbReference type="EMBL" id="JAAAUY010000329">
    <property type="protein sequence ID" value="KAF9331340.1"/>
    <property type="molecule type" value="Genomic_DNA"/>
</dbReference>
<organism evidence="2 3">
    <name type="scientific">Podila minutissima</name>
    <dbReference type="NCBI Taxonomy" id="64525"/>
    <lineage>
        <taxon>Eukaryota</taxon>
        <taxon>Fungi</taxon>
        <taxon>Fungi incertae sedis</taxon>
        <taxon>Mucoromycota</taxon>
        <taxon>Mortierellomycotina</taxon>
        <taxon>Mortierellomycetes</taxon>
        <taxon>Mortierellales</taxon>
        <taxon>Mortierellaceae</taxon>
        <taxon>Podila</taxon>
    </lineage>
</organism>
<comment type="caution">
    <text evidence="2">The sequence shown here is derived from an EMBL/GenBank/DDBJ whole genome shotgun (WGS) entry which is preliminary data.</text>
</comment>
<accession>A0A9P5VLI5</accession>
<sequence>MEERWNAEMVFSNHAWVRLLNLGSFHRSTPSSASPAPTASLVSDPRATDNRAVDEDRSGTSNQPTPSSTQSSRDMSSTLSSTPSMPSTNSDEASATSRRPSSATPATPGTLTPAGAILQVEDLDRMESEFLTFLNGDLATMSHDLETSE</sequence>
<evidence type="ECO:0000313" key="2">
    <source>
        <dbReference type="EMBL" id="KAF9331340.1"/>
    </source>
</evidence>
<feature type="region of interest" description="Disordered" evidence="1">
    <location>
        <begin position="27"/>
        <end position="115"/>
    </location>
</feature>
<dbReference type="AlphaFoldDB" id="A0A9P5VLI5"/>
<gene>
    <name evidence="2" type="ORF">BG006_005786</name>
</gene>
<keyword evidence="3" id="KW-1185">Reference proteome</keyword>
<name>A0A9P5VLI5_9FUNG</name>
<feature type="compositionally biased region" description="Low complexity" evidence="1">
    <location>
        <begin position="28"/>
        <end position="40"/>
    </location>
</feature>